<feature type="region of interest" description="Disordered" evidence="1">
    <location>
        <begin position="305"/>
        <end position="489"/>
    </location>
</feature>
<dbReference type="RefSeq" id="WP_014107302.1">
    <property type="nucleotide sequence ID" value="NC_016041.1"/>
</dbReference>
<dbReference type="Pfam" id="PF11737">
    <property type="entry name" value="DUF3300"/>
    <property type="match status" value="1"/>
</dbReference>
<dbReference type="PANTHER" id="PTHR40269">
    <property type="entry name" value="OUTER MEMBRANE PROTEIN-RELATED"/>
    <property type="match status" value="1"/>
</dbReference>
<evidence type="ECO:0000256" key="1">
    <source>
        <dbReference type="SAM" id="MobiDB-lite"/>
    </source>
</evidence>
<accession>G4QF79</accession>
<dbReference type="EMBL" id="CP003060">
    <property type="protein sequence ID" value="AEP28423.1"/>
    <property type="molecule type" value="Genomic_DNA"/>
</dbReference>
<dbReference type="AlphaFoldDB" id="G4QF79"/>
<feature type="compositionally biased region" description="Basic and acidic residues" evidence="1">
    <location>
        <begin position="315"/>
        <end position="324"/>
    </location>
</feature>
<dbReference type="InterPro" id="IPR021728">
    <property type="entry name" value="DUF3300"/>
</dbReference>
<keyword evidence="3" id="KW-1185">Reference proteome</keyword>
<dbReference type="KEGG" id="gni:GNIT_0269"/>
<feature type="compositionally biased region" description="Basic and acidic residues" evidence="1">
    <location>
        <begin position="350"/>
        <end position="412"/>
    </location>
</feature>
<evidence type="ECO:0008006" key="4">
    <source>
        <dbReference type="Google" id="ProtNLM"/>
    </source>
</evidence>
<organism evidence="2 3">
    <name type="scientific">Glaciecola nitratireducens (strain JCM 12485 / KCTC 12276 / FR1064)</name>
    <dbReference type="NCBI Taxonomy" id="1085623"/>
    <lineage>
        <taxon>Bacteria</taxon>
        <taxon>Pseudomonadati</taxon>
        <taxon>Pseudomonadota</taxon>
        <taxon>Gammaproteobacteria</taxon>
        <taxon>Alteromonadales</taxon>
        <taxon>Alteromonadaceae</taxon>
        <taxon>Brumicola</taxon>
    </lineage>
</organism>
<dbReference type="HOGENOM" id="CLU_557552_0_0_6"/>
<proteinExistence type="predicted"/>
<dbReference type="PANTHER" id="PTHR40269:SF1">
    <property type="entry name" value="OUTER MEMBRANE PROTEIN"/>
    <property type="match status" value="1"/>
</dbReference>
<dbReference type="STRING" id="1085623.GNIT_0269"/>
<name>G4QF79_GLANF</name>
<feature type="compositionally biased region" description="Basic and acidic residues" evidence="1">
    <location>
        <begin position="420"/>
        <end position="447"/>
    </location>
</feature>
<protein>
    <recommendedName>
        <fullName evidence="4">DUF3300 domain-containing protein</fullName>
    </recommendedName>
</protein>
<evidence type="ECO:0000313" key="3">
    <source>
        <dbReference type="Proteomes" id="UP000009282"/>
    </source>
</evidence>
<feature type="compositionally biased region" description="Basic residues" evidence="1">
    <location>
        <begin position="474"/>
        <end position="489"/>
    </location>
</feature>
<reference evidence="2 3" key="1">
    <citation type="journal article" date="2011" name="J. Bacteriol.">
        <title>Complete genome sequence of seawater bacterium Glaciecola nitratireducens FR1064T.</title>
        <authorList>
            <person name="Bian F."/>
            <person name="Qin Q.L."/>
            <person name="Xie B.B."/>
            <person name="Shu Y.L."/>
            <person name="Zhang X.Y."/>
            <person name="Yu Y."/>
            <person name="Chen B."/>
            <person name="Chen X.L."/>
            <person name="Zhou B.C."/>
            <person name="Zhang Y.Z."/>
        </authorList>
    </citation>
    <scope>NUCLEOTIDE SEQUENCE [LARGE SCALE GENOMIC DNA]</scope>
    <source>
        <strain evidence="3">JCM 12485 / KCTC 12276 / FR1064</strain>
    </source>
</reference>
<evidence type="ECO:0000313" key="2">
    <source>
        <dbReference type="EMBL" id="AEP28423.1"/>
    </source>
</evidence>
<sequence>MNTNQKVTTSKVKLSASVLKALGYTALLTVSLTMGMHYAQATSLQSNKVYGFQKSQSQSEYDQIDAALAPIALYPDSLLTHILIASTYPLEVIEAARFIQQHPKFNLDDYEKNGLDQSTIEAIQDDALDYGWDASVVALTAFPDILNNMSDDLGWLSDLGDAFTQDQELVLGRVQKLREMAYDQGNLQNDEQLEVVVEREQETRVIVIQPRRHDIVYVPYYDVDFIYGPSWHVASSYRWSRPYYARHYRHNNVYFTPGAYIGTRLLFGGIFWSNHHHVSINRDWSYRKARSYSYRNTHYKRVQHKEYQRWTPAKPDTRHTERQKYAGNKSTHSAYKRNAWVSNKQSEFAKVQHEDRKSERKFIRSTPDSKRQLSNPKDKGEQKQKLQRQLDKSVVRQPRPIEKTEIQRKDRGLNPVNAVKQERKTLVKQERFERKVQSQREVSRPQRELSQPNRDISRPKRQVSKQQREVARPQRQKIQRTKTIKRSKE</sequence>
<gene>
    <name evidence="2" type="ordered locus">GNIT_0269</name>
</gene>
<dbReference type="OrthoDB" id="197257at2"/>
<dbReference type="Proteomes" id="UP000009282">
    <property type="component" value="Chromosome"/>
</dbReference>
<dbReference type="eggNOG" id="COG3064">
    <property type="taxonomic scope" value="Bacteria"/>
</dbReference>